<sequence length="29" mass="3213">MILRYARNAIAKGSSTPSSLQNFWSLQDG</sequence>
<reference evidence="1" key="2">
    <citation type="journal article" date="2015" name="Data Brief">
        <title>Shoot transcriptome of the giant reed, Arundo donax.</title>
        <authorList>
            <person name="Barrero R.A."/>
            <person name="Guerrero F.D."/>
            <person name="Moolhuijzen P."/>
            <person name="Goolsby J.A."/>
            <person name="Tidwell J."/>
            <person name="Bellgard S.E."/>
            <person name="Bellgard M.I."/>
        </authorList>
    </citation>
    <scope>NUCLEOTIDE SEQUENCE</scope>
    <source>
        <tissue evidence="1">Shoot tissue taken approximately 20 cm above the soil surface</tissue>
    </source>
</reference>
<protein>
    <submittedName>
        <fullName evidence="1">Uncharacterized protein</fullName>
    </submittedName>
</protein>
<evidence type="ECO:0000313" key="1">
    <source>
        <dbReference type="EMBL" id="JAD31091.1"/>
    </source>
</evidence>
<name>A0A0A8YX07_ARUDO</name>
<organism evidence="1">
    <name type="scientific">Arundo donax</name>
    <name type="common">Giant reed</name>
    <name type="synonym">Donax arundinaceus</name>
    <dbReference type="NCBI Taxonomy" id="35708"/>
    <lineage>
        <taxon>Eukaryota</taxon>
        <taxon>Viridiplantae</taxon>
        <taxon>Streptophyta</taxon>
        <taxon>Embryophyta</taxon>
        <taxon>Tracheophyta</taxon>
        <taxon>Spermatophyta</taxon>
        <taxon>Magnoliopsida</taxon>
        <taxon>Liliopsida</taxon>
        <taxon>Poales</taxon>
        <taxon>Poaceae</taxon>
        <taxon>PACMAD clade</taxon>
        <taxon>Arundinoideae</taxon>
        <taxon>Arundineae</taxon>
        <taxon>Arundo</taxon>
    </lineage>
</organism>
<dbReference type="AlphaFoldDB" id="A0A0A8YX07"/>
<proteinExistence type="predicted"/>
<reference evidence="1" key="1">
    <citation type="submission" date="2014-09" db="EMBL/GenBank/DDBJ databases">
        <authorList>
            <person name="Magalhaes I.L.F."/>
            <person name="Oliveira U."/>
            <person name="Santos F.R."/>
            <person name="Vidigal T.H.D.A."/>
            <person name="Brescovit A.D."/>
            <person name="Santos A.J."/>
        </authorList>
    </citation>
    <scope>NUCLEOTIDE SEQUENCE</scope>
    <source>
        <tissue evidence="1">Shoot tissue taken approximately 20 cm above the soil surface</tissue>
    </source>
</reference>
<accession>A0A0A8YX07</accession>
<dbReference type="EMBL" id="GBRH01266804">
    <property type="protein sequence ID" value="JAD31091.1"/>
    <property type="molecule type" value="Transcribed_RNA"/>
</dbReference>